<keyword evidence="21" id="KW-1185">Reference proteome</keyword>
<comment type="catalytic activity">
    <reaction evidence="1">
        <text>S-ubiquitinyl-[E2 ubiquitin-conjugating enzyme]-L-cysteine + [acceptor protein]-L-lysine = [E2 ubiquitin-conjugating enzyme]-L-cysteine + N(6)-ubiquitinyl-[acceptor protein]-L-lysine.</text>
        <dbReference type="EC" id="2.3.2.27"/>
    </reaction>
</comment>
<organism evidence="20 21">
    <name type="scientific">Electrophorus electricus</name>
    <name type="common">Electric eel</name>
    <name type="synonym">Gymnotus electricus</name>
    <dbReference type="NCBI Taxonomy" id="8005"/>
    <lineage>
        <taxon>Eukaryota</taxon>
        <taxon>Metazoa</taxon>
        <taxon>Chordata</taxon>
        <taxon>Craniata</taxon>
        <taxon>Vertebrata</taxon>
        <taxon>Euteleostomi</taxon>
        <taxon>Actinopterygii</taxon>
        <taxon>Neopterygii</taxon>
        <taxon>Teleostei</taxon>
        <taxon>Ostariophysi</taxon>
        <taxon>Gymnotiformes</taxon>
        <taxon>Gymnotoidei</taxon>
        <taxon>Gymnotidae</taxon>
        <taxon>Electrophorus</taxon>
    </lineage>
</organism>
<feature type="region of interest" description="Disordered" evidence="17">
    <location>
        <begin position="1"/>
        <end position="109"/>
    </location>
</feature>
<feature type="domain" description="RING-type" evidence="19">
    <location>
        <begin position="349"/>
        <end position="387"/>
    </location>
</feature>
<comment type="subcellular location">
    <subcellularLocation>
        <location evidence="2">Endomembrane system</location>
        <topology evidence="2">Multi-pass membrane protein</topology>
    </subcellularLocation>
</comment>
<dbReference type="EC" id="2.3.2.27" evidence="4"/>
<evidence type="ECO:0000256" key="11">
    <source>
        <dbReference type="ARBA" id="ARBA00022989"/>
    </source>
</evidence>
<reference evidence="20" key="5">
    <citation type="submission" date="2025-09" db="UniProtKB">
        <authorList>
            <consortium name="Ensembl"/>
        </authorList>
    </citation>
    <scope>IDENTIFICATION</scope>
</reference>
<dbReference type="OMA" id="GCIHSRL"/>
<dbReference type="GO" id="GO:0005783">
    <property type="term" value="C:endoplasmic reticulum"/>
    <property type="evidence" value="ECO:0007669"/>
    <property type="project" value="TreeGrafter"/>
</dbReference>
<dbReference type="GO" id="GO:0061630">
    <property type="term" value="F:ubiquitin protein ligase activity"/>
    <property type="evidence" value="ECO:0007669"/>
    <property type="project" value="UniProtKB-EC"/>
</dbReference>
<dbReference type="PANTHER" id="PTHR15860:SF1">
    <property type="entry name" value="E3 UBIQUITIN-PROTEIN LIGASE RNFT1"/>
    <property type="match status" value="1"/>
</dbReference>
<feature type="transmembrane region" description="Helical" evidence="18">
    <location>
        <begin position="131"/>
        <end position="160"/>
    </location>
</feature>
<proteinExistence type="predicted"/>
<dbReference type="GO" id="GO:1904294">
    <property type="term" value="P:positive regulation of ERAD pathway"/>
    <property type="evidence" value="ECO:0007669"/>
    <property type="project" value="InterPro"/>
</dbReference>
<evidence type="ECO:0000256" key="14">
    <source>
        <dbReference type="ARBA" id="ARBA00039413"/>
    </source>
</evidence>
<evidence type="ECO:0000259" key="19">
    <source>
        <dbReference type="PROSITE" id="PS50089"/>
    </source>
</evidence>
<evidence type="ECO:0000256" key="4">
    <source>
        <dbReference type="ARBA" id="ARBA00012483"/>
    </source>
</evidence>
<evidence type="ECO:0000256" key="3">
    <source>
        <dbReference type="ARBA" id="ARBA00004906"/>
    </source>
</evidence>
<dbReference type="AlphaFoldDB" id="A0A4W4DZ55"/>
<evidence type="ECO:0000256" key="8">
    <source>
        <dbReference type="ARBA" id="ARBA00022771"/>
    </source>
</evidence>
<evidence type="ECO:0000256" key="7">
    <source>
        <dbReference type="ARBA" id="ARBA00022723"/>
    </source>
</evidence>
<keyword evidence="9" id="KW-0833">Ubl conjugation pathway</keyword>
<reference evidence="20" key="4">
    <citation type="submission" date="2025-08" db="UniProtKB">
        <authorList>
            <consortium name="Ensembl"/>
        </authorList>
    </citation>
    <scope>IDENTIFICATION</scope>
</reference>
<feature type="transmembrane region" description="Helical" evidence="18">
    <location>
        <begin position="259"/>
        <end position="280"/>
    </location>
</feature>
<dbReference type="GeneTree" id="ENSGT00940000156740"/>
<dbReference type="RefSeq" id="XP_026877911.2">
    <property type="nucleotide sequence ID" value="XM_027022110.2"/>
</dbReference>
<evidence type="ECO:0000256" key="10">
    <source>
        <dbReference type="ARBA" id="ARBA00022833"/>
    </source>
</evidence>
<dbReference type="InterPro" id="IPR013083">
    <property type="entry name" value="Znf_RING/FYVE/PHD"/>
</dbReference>
<evidence type="ECO:0000313" key="21">
    <source>
        <dbReference type="Proteomes" id="UP000314983"/>
    </source>
</evidence>
<dbReference type="Proteomes" id="UP000314983">
    <property type="component" value="Chromosome 17"/>
</dbReference>
<keyword evidence="8 16" id="KW-0863">Zinc-finger</keyword>
<dbReference type="GeneID" id="113584896"/>
<dbReference type="SMART" id="SM00184">
    <property type="entry name" value="RING"/>
    <property type="match status" value="1"/>
</dbReference>
<dbReference type="Gene3D" id="3.30.40.10">
    <property type="entry name" value="Zinc/RING finger domain, C3HC4 (zinc finger)"/>
    <property type="match status" value="1"/>
</dbReference>
<evidence type="ECO:0000313" key="20">
    <source>
        <dbReference type="Ensembl" id="ENSEEEP00000004629.2"/>
    </source>
</evidence>
<feature type="transmembrane region" description="Helical" evidence="18">
    <location>
        <begin position="221"/>
        <end position="247"/>
    </location>
</feature>
<evidence type="ECO:0000256" key="1">
    <source>
        <dbReference type="ARBA" id="ARBA00000900"/>
    </source>
</evidence>
<evidence type="ECO:0000256" key="18">
    <source>
        <dbReference type="SAM" id="Phobius"/>
    </source>
</evidence>
<reference evidence="20" key="3">
    <citation type="submission" date="2020-05" db="EMBL/GenBank/DDBJ databases">
        <title>Electrophorus electricus (electric eel) genome, fEleEle1, primary haplotype.</title>
        <authorList>
            <person name="Myers G."/>
            <person name="Meyer A."/>
            <person name="Fedrigo O."/>
            <person name="Formenti G."/>
            <person name="Rhie A."/>
            <person name="Tracey A."/>
            <person name="Sims Y."/>
            <person name="Jarvis E.D."/>
        </authorList>
    </citation>
    <scope>NUCLEOTIDE SEQUENCE [LARGE SCALE GENOMIC DNA]</scope>
</reference>
<feature type="transmembrane region" description="Helical" evidence="18">
    <location>
        <begin position="292"/>
        <end position="315"/>
    </location>
</feature>
<reference evidence="21" key="1">
    <citation type="journal article" date="2014" name="Science">
        <title>Nonhuman genetics. Genomic basis for the convergent evolution of electric organs.</title>
        <authorList>
            <person name="Gallant J.R."/>
            <person name="Traeger L.L."/>
            <person name="Volkening J.D."/>
            <person name="Moffett H."/>
            <person name="Chen P.H."/>
            <person name="Novina C.D."/>
            <person name="Phillips G.N.Jr."/>
            <person name="Anand R."/>
            <person name="Wells G.B."/>
            <person name="Pinch M."/>
            <person name="Guth R."/>
            <person name="Unguez G.A."/>
            <person name="Albert J.S."/>
            <person name="Zakon H.H."/>
            <person name="Samanta M.P."/>
            <person name="Sussman M.R."/>
        </authorList>
    </citation>
    <scope>NUCLEOTIDE SEQUENCE [LARGE SCALE GENOMIC DNA]</scope>
</reference>
<keyword evidence="5" id="KW-0808">Transferase</keyword>
<sequence>MKLWPQYGRKTSSESRRLLKPRESTVMPTESSSQDGNGLSLTLQPEILSRTPGAGSSMSPESTDVRVPVASADTGGRPSSRRPRAGTHRHGHAHAEAESDQSDSDPESRESSVSLSELHYLFRWVQKSLPFIIILGAKLVIQHVLGLAIGVGLFTTFLYVNKNIQAQVFLQDRRSALQCFWLLSFLTASSLLFYCTFQTESLYYCLVLFSPQVDTLDFWEVLWAVGVTSFILKFLCMGFKCLILLLPSAVMVYRRRGQWYMFLEELSQVYQVIAPVPPWFRYLVSSPEVDGTVGLTLGVILALLYLIFKLLGFYGQWGSLQKTMRNFLSYEVNGAPAVQSQCNEVGNICPICQAEFRQPRVLLCQHIFCEECIALWINQEKTCPLCRTVITDTVHKWKTGATSLYLQLY</sequence>
<keyword evidence="6 18" id="KW-0812">Transmembrane</keyword>
<feature type="transmembrane region" description="Helical" evidence="18">
    <location>
        <begin position="180"/>
        <end position="209"/>
    </location>
</feature>
<reference evidence="21" key="2">
    <citation type="journal article" date="2017" name="Sci. Adv.">
        <title>A tail of two voltages: Proteomic comparison of the three electric organs of the electric eel.</title>
        <authorList>
            <person name="Traeger L.L."/>
            <person name="Sabat G."/>
            <person name="Barrett-Wilt G.A."/>
            <person name="Wells G.B."/>
            <person name="Sussman M.R."/>
        </authorList>
    </citation>
    <scope>NUCLEOTIDE SEQUENCE [LARGE SCALE GENOMIC DNA]</scope>
</reference>
<dbReference type="Ensembl" id="ENSEEET00000004695.2">
    <property type="protein sequence ID" value="ENSEEEP00000004629.2"/>
    <property type="gene ID" value="ENSEEEG00000002416.2"/>
</dbReference>
<keyword evidence="7" id="KW-0479">Metal-binding</keyword>
<evidence type="ECO:0000256" key="2">
    <source>
        <dbReference type="ARBA" id="ARBA00004127"/>
    </source>
</evidence>
<evidence type="ECO:0000256" key="15">
    <source>
        <dbReference type="ARBA" id="ARBA00042946"/>
    </source>
</evidence>
<dbReference type="InterPro" id="IPR017907">
    <property type="entry name" value="Znf_RING_CS"/>
</dbReference>
<evidence type="ECO:0000256" key="9">
    <source>
        <dbReference type="ARBA" id="ARBA00022786"/>
    </source>
</evidence>
<feature type="compositionally biased region" description="Basic and acidic residues" evidence="17">
    <location>
        <begin position="11"/>
        <end position="23"/>
    </location>
</feature>
<evidence type="ECO:0000256" key="16">
    <source>
        <dbReference type="PROSITE-ProRule" id="PRU00175"/>
    </source>
</evidence>
<keyword evidence="10" id="KW-0862">Zinc</keyword>
<gene>
    <name evidence="20" type="primary">RNFT1</name>
</gene>
<keyword evidence="12 18" id="KW-0472">Membrane</keyword>
<comment type="function">
    <text evidence="13">E3 ubiquitin-protein ligase that acts in the endoplasmic reticulum (ER)-associated degradation (ERAD) pathway, which targets misfolded proteins that accumulate in the endoplasmic reticulum (ER) for ubiquitination and subsequent proteasome-mediated degradation. Protects cells from ER stress-induced apoptosis.</text>
</comment>
<evidence type="ECO:0000256" key="12">
    <source>
        <dbReference type="ARBA" id="ARBA00023136"/>
    </source>
</evidence>
<dbReference type="PANTHER" id="PTHR15860">
    <property type="entry name" value="UNCHARACTERIZED RING FINGER-CONTAINING PROTEIN"/>
    <property type="match status" value="1"/>
</dbReference>
<evidence type="ECO:0000256" key="6">
    <source>
        <dbReference type="ARBA" id="ARBA00022692"/>
    </source>
</evidence>
<feature type="compositionally biased region" description="Basic residues" evidence="17">
    <location>
        <begin position="79"/>
        <end position="92"/>
    </location>
</feature>
<dbReference type="GO" id="GO:0008270">
    <property type="term" value="F:zinc ion binding"/>
    <property type="evidence" value="ECO:0007669"/>
    <property type="project" value="UniProtKB-KW"/>
</dbReference>
<evidence type="ECO:0000256" key="13">
    <source>
        <dbReference type="ARBA" id="ARBA00037172"/>
    </source>
</evidence>
<dbReference type="InterPro" id="IPR001841">
    <property type="entry name" value="Znf_RING"/>
</dbReference>
<dbReference type="Pfam" id="PF13639">
    <property type="entry name" value="zf-RING_2"/>
    <property type="match status" value="1"/>
</dbReference>
<protein>
    <recommendedName>
        <fullName evidence="14">E3 ubiquitin-protein ligase RNFT1</fullName>
        <ecNumber evidence="4">2.3.2.27</ecNumber>
    </recommendedName>
    <alternativeName>
        <fullName evidence="15">RING finger and transmembrane domain-containing protein 1</fullName>
    </alternativeName>
</protein>
<dbReference type="PROSITE" id="PS00518">
    <property type="entry name" value="ZF_RING_1"/>
    <property type="match status" value="1"/>
</dbReference>
<evidence type="ECO:0000256" key="5">
    <source>
        <dbReference type="ARBA" id="ARBA00022679"/>
    </source>
</evidence>
<dbReference type="PROSITE" id="PS50089">
    <property type="entry name" value="ZF_RING_2"/>
    <property type="match status" value="1"/>
</dbReference>
<dbReference type="SUPFAM" id="SSF57850">
    <property type="entry name" value="RING/U-box"/>
    <property type="match status" value="1"/>
</dbReference>
<evidence type="ECO:0000256" key="17">
    <source>
        <dbReference type="SAM" id="MobiDB-lite"/>
    </source>
</evidence>
<keyword evidence="11 18" id="KW-1133">Transmembrane helix</keyword>
<comment type="pathway">
    <text evidence="3">Protein modification; protein ubiquitination.</text>
</comment>
<dbReference type="InterPro" id="IPR044235">
    <property type="entry name" value="RNFT1/2"/>
</dbReference>
<name>A0A4W4DZ55_ELEEL</name>
<feature type="compositionally biased region" description="Polar residues" evidence="17">
    <location>
        <begin position="26"/>
        <end position="43"/>
    </location>
</feature>
<accession>A0A4W4DZ55</accession>